<reference evidence="1 2" key="1">
    <citation type="journal article" date="2016" name="Mol. Biol. Evol.">
        <title>Comparative Genomics of Early-Diverging Mushroom-Forming Fungi Provides Insights into the Origins of Lignocellulose Decay Capabilities.</title>
        <authorList>
            <person name="Nagy L.G."/>
            <person name="Riley R."/>
            <person name="Tritt A."/>
            <person name="Adam C."/>
            <person name="Daum C."/>
            <person name="Floudas D."/>
            <person name="Sun H."/>
            <person name="Yadav J.S."/>
            <person name="Pangilinan J."/>
            <person name="Larsson K.H."/>
            <person name="Matsuura K."/>
            <person name="Barry K."/>
            <person name="Labutti K."/>
            <person name="Kuo R."/>
            <person name="Ohm R.A."/>
            <person name="Bhattacharya S.S."/>
            <person name="Shirouzu T."/>
            <person name="Yoshinaga Y."/>
            <person name="Martin F.M."/>
            <person name="Grigoriev I.V."/>
            <person name="Hibbett D.S."/>
        </authorList>
    </citation>
    <scope>NUCLEOTIDE SEQUENCE [LARGE SCALE GENOMIC DNA]</scope>
    <source>
        <strain evidence="1 2">HHB12733</strain>
    </source>
</reference>
<dbReference type="AlphaFoldDB" id="A0A165HLK7"/>
<dbReference type="Proteomes" id="UP000076842">
    <property type="component" value="Unassembled WGS sequence"/>
</dbReference>
<gene>
    <name evidence="1" type="ORF">CALCODRAFT_481517</name>
</gene>
<proteinExistence type="predicted"/>
<organism evidence="1 2">
    <name type="scientific">Calocera cornea HHB12733</name>
    <dbReference type="NCBI Taxonomy" id="1353952"/>
    <lineage>
        <taxon>Eukaryota</taxon>
        <taxon>Fungi</taxon>
        <taxon>Dikarya</taxon>
        <taxon>Basidiomycota</taxon>
        <taxon>Agaricomycotina</taxon>
        <taxon>Dacrymycetes</taxon>
        <taxon>Dacrymycetales</taxon>
        <taxon>Dacrymycetaceae</taxon>
        <taxon>Calocera</taxon>
    </lineage>
</organism>
<keyword evidence="2" id="KW-1185">Reference proteome</keyword>
<name>A0A165HLK7_9BASI</name>
<protein>
    <submittedName>
        <fullName evidence="1">Uncharacterized protein</fullName>
    </submittedName>
</protein>
<dbReference type="InParanoid" id="A0A165HLK7"/>
<evidence type="ECO:0000313" key="1">
    <source>
        <dbReference type="EMBL" id="KZT59443.1"/>
    </source>
</evidence>
<dbReference type="EMBL" id="KV423940">
    <property type="protein sequence ID" value="KZT59443.1"/>
    <property type="molecule type" value="Genomic_DNA"/>
</dbReference>
<accession>A0A165HLK7</accession>
<sequence>MAYYGPAVGYPNPQLNPPPLAYATVPLVPAWQWTALSTGPLMPYQYPPANVMSVTPAYPPPNWNGAAPAAGIPQTIGASCSCCTALFQELSLAVGFTARKSSRIQFWYYARAIILSRHTGFIVL</sequence>
<evidence type="ECO:0000313" key="2">
    <source>
        <dbReference type="Proteomes" id="UP000076842"/>
    </source>
</evidence>